<reference evidence="2" key="1">
    <citation type="submission" date="2018-02" db="EMBL/GenBank/DDBJ databases">
        <title>Rhizophora mucronata_Transcriptome.</title>
        <authorList>
            <person name="Meera S.P."/>
            <person name="Sreeshan A."/>
            <person name="Augustine A."/>
        </authorList>
    </citation>
    <scope>NUCLEOTIDE SEQUENCE</scope>
    <source>
        <tissue evidence="2">Leaf</tissue>
    </source>
</reference>
<evidence type="ECO:0000313" key="2">
    <source>
        <dbReference type="EMBL" id="MBX35771.1"/>
    </source>
</evidence>
<protein>
    <submittedName>
        <fullName evidence="2">Uncharacterized protein</fullName>
    </submittedName>
</protein>
<feature type="compositionally biased region" description="Polar residues" evidence="1">
    <location>
        <begin position="10"/>
        <end position="26"/>
    </location>
</feature>
<sequence>MTHPIRASANLAQLTSPRPSCKQFNS</sequence>
<dbReference type="EMBL" id="GGEC01055287">
    <property type="protein sequence ID" value="MBX35771.1"/>
    <property type="molecule type" value="Transcribed_RNA"/>
</dbReference>
<name>A0A2P2MZX8_RHIMU</name>
<accession>A0A2P2MZX8</accession>
<organism evidence="2">
    <name type="scientific">Rhizophora mucronata</name>
    <name type="common">Asiatic mangrove</name>
    <dbReference type="NCBI Taxonomy" id="61149"/>
    <lineage>
        <taxon>Eukaryota</taxon>
        <taxon>Viridiplantae</taxon>
        <taxon>Streptophyta</taxon>
        <taxon>Embryophyta</taxon>
        <taxon>Tracheophyta</taxon>
        <taxon>Spermatophyta</taxon>
        <taxon>Magnoliopsida</taxon>
        <taxon>eudicotyledons</taxon>
        <taxon>Gunneridae</taxon>
        <taxon>Pentapetalae</taxon>
        <taxon>rosids</taxon>
        <taxon>fabids</taxon>
        <taxon>Malpighiales</taxon>
        <taxon>Rhizophoraceae</taxon>
        <taxon>Rhizophora</taxon>
    </lineage>
</organism>
<proteinExistence type="predicted"/>
<feature type="region of interest" description="Disordered" evidence="1">
    <location>
        <begin position="1"/>
        <end position="26"/>
    </location>
</feature>
<dbReference type="AlphaFoldDB" id="A0A2P2MZX8"/>
<evidence type="ECO:0000256" key="1">
    <source>
        <dbReference type="SAM" id="MobiDB-lite"/>
    </source>
</evidence>